<reference evidence="2 3" key="1">
    <citation type="journal article" date="2011" name="Proc. Natl. Acad. Sci. U.S.A.">
        <title>Niche of harmful alga Aureococcus anophagefferens revealed through ecogenomics.</title>
        <authorList>
            <person name="Gobler C.J."/>
            <person name="Berry D.L."/>
            <person name="Dyhrman S.T."/>
            <person name="Wilhelm S.W."/>
            <person name="Salamov A."/>
            <person name="Lobanov A.V."/>
            <person name="Zhang Y."/>
            <person name="Collier J.L."/>
            <person name="Wurch L.L."/>
            <person name="Kustka A.B."/>
            <person name="Dill B.D."/>
            <person name="Shah M."/>
            <person name="VerBerkmoes N.C."/>
            <person name="Kuo A."/>
            <person name="Terry A."/>
            <person name="Pangilinan J."/>
            <person name="Lindquist E.A."/>
            <person name="Lucas S."/>
            <person name="Paulsen I.T."/>
            <person name="Hattenrath-Lehmann T.K."/>
            <person name="Talmage S.C."/>
            <person name="Walker E.A."/>
            <person name="Koch F."/>
            <person name="Burson A.M."/>
            <person name="Marcoval M.A."/>
            <person name="Tang Y.Z."/>
            <person name="Lecleir G.R."/>
            <person name="Coyne K.J."/>
            <person name="Berg G.M."/>
            <person name="Bertrand E.M."/>
            <person name="Saito M.A."/>
            <person name="Gladyshev V.N."/>
            <person name="Grigoriev I.V."/>
        </authorList>
    </citation>
    <scope>NUCLEOTIDE SEQUENCE [LARGE SCALE GENOMIC DNA]</scope>
    <source>
        <strain evidence="3">CCMP 1984</strain>
    </source>
</reference>
<organism evidence="3">
    <name type="scientific">Aureococcus anophagefferens</name>
    <name type="common">Harmful bloom alga</name>
    <dbReference type="NCBI Taxonomy" id="44056"/>
    <lineage>
        <taxon>Eukaryota</taxon>
        <taxon>Sar</taxon>
        <taxon>Stramenopiles</taxon>
        <taxon>Ochrophyta</taxon>
        <taxon>Pelagophyceae</taxon>
        <taxon>Pelagomonadales</taxon>
        <taxon>Pelagomonadaceae</taxon>
        <taxon>Aureococcus</taxon>
    </lineage>
</organism>
<evidence type="ECO:0000313" key="2">
    <source>
        <dbReference type="EMBL" id="EGB04916.1"/>
    </source>
</evidence>
<protein>
    <recommendedName>
        <fullName evidence="1">Protein kinase domain-containing protein</fullName>
    </recommendedName>
</protein>
<evidence type="ECO:0000313" key="3">
    <source>
        <dbReference type="Proteomes" id="UP000002729"/>
    </source>
</evidence>
<dbReference type="InterPro" id="IPR008271">
    <property type="entry name" value="Ser/Thr_kinase_AS"/>
</dbReference>
<dbReference type="AlphaFoldDB" id="F0YJ01"/>
<dbReference type="EMBL" id="GL833146">
    <property type="protein sequence ID" value="EGB04916.1"/>
    <property type="molecule type" value="Genomic_DNA"/>
</dbReference>
<dbReference type="RefSeq" id="XP_009040471.1">
    <property type="nucleotide sequence ID" value="XM_009042223.1"/>
</dbReference>
<dbReference type="InParanoid" id="F0YJ01"/>
<keyword evidence="3" id="KW-1185">Reference proteome</keyword>
<dbReference type="GO" id="GO:0004674">
    <property type="term" value="F:protein serine/threonine kinase activity"/>
    <property type="evidence" value="ECO:0007669"/>
    <property type="project" value="TreeGrafter"/>
</dbReference>
<dbReference type="PROSITE" id="PS50011">
    <property type="entry name" value="PROTEIN_KINASE_DOM"/>
    <property type="match status" value="1"/>
</dbReference>
<feature type="domain" description="Protein kinase" evidence="1">
    <location>
        <begin position="138"/>
        <end position="401"/>
    </location>
</feature>
<dbReference type="SUPFAM" id="SSF56112">
    <property type="entry name" value="Protein kinase-like (PK-like)"/>
    <property type="match status" value="1"/>
</dbReference>
<dbReference type="OMA" id="FCHEASI"/>
<dbReference type="PANTHER" id="PTHR44329">
    <property type="entry name" value="SERINE/THREONINE-PROTEIN KINASE TNNI3K-RELATED"/>
    <property type="match status" value="1"/>
</dbReference>
<dbReference type="InterPro" id="IPR000719">
    <property type="entry name" value="Prot_kinase_dom"/>
</dbReference>
<sequence length="485" mass="51907">MLLDKRLCELSGELGSALDLQQLALQTQRFQKIEGLIQLLGQQAVDANNQAAAQRAALMCGIERGSAVEKEELSELGLKLDKLTEGVGIVISQNAQQSAAIEELKQATLAKNESAKGKALARQDKERALEAYEVVLDSCEPEPFARGGQGTVHRAEFQGDVVALKRMSMVGVTAPKRAKMLRDFSTELAIMVKLRSPRVVQVFGVVTTDPSFLGFVVEFLEGGDLRTAIDAEDYAAAVDEAQRRRWLGDVALGMQYLYSKGVEHRDLKTLNVLLDGNRRCKVTDFGLSKSDDLNTAATQATAASGSAKGTPAYMAPELLESNTFTEKTDVYAFSMIVWEVLDGGVPWAGLNPMQVGMQVMVQRKRPPPPAGAPPDLVGLMERCWSHDPAARPSFEAIKGWLAGGAAPPASPAASAAALYSPAPSQLSIVGEEPATITQTQRFMALEVPPGAQPGMTLQATTPEGTTVQVAIPAGLAPGMRFQVAY</sequence>
<dbReference type="GeneID" id="20221907"/>
<dbReference type="PRINTS" id="PR00109">
    <property type="entry name" value="TYRKINASE"/>
</dbReference>
<dbReference type="Gene3D" id="1.10.510.10">
    <property type="entry name" value="Transferase(Phosphotransferase) domain 1"/>
    <property type="match status" value="1"/>
</dbReference>
<dbReference type="KEGG" id="aaf:AURANDRAFT_38793"/>
<dbReference type="GO" id="GO:0005524">
    <property type="term" value="F:ATP binding"/>
    <property type="evidence" value="ECO:0007669"/>
    <property type="project" value="InterPro"/>
</dbReference>
<dbReference type="InterPro" id="IPR011009">
    <property type="entry name" value="Kinase-like_dom_sf"/>
</dbReference>
<dbReference type="PROSITE" id="PS00108">
    <property type="entry name" value="PROTEIN_KINASE_ST"/>
    <property type="match status" value="1"/>
</dbReference>
<dbReference type="Pfam" id="PF07714">
    <property type="entry name" value="PK_Tyr_Ser-Thr"/>
    <property type="match status" value="1"/>
</dbReference>
<evidence type="ECO:0000259" key="1">
    <source>
        <dbReference type="PROSITE" id="PS50011"/>
    </source>
</evidence>
<proteinExistence type="predicted"/>
<dbReference type="eggNOG" id="KOG0192">
    <property type="taxonomic scope" value="Eukaryota"/>
</dbReference>
<gene>
    <name evidence="2" type="ORF">AURANDRAFT_38793</name>
</gene>
<name>F0YJ01_AURAN</name>
<accession>F0YJ01</accession>
<dbReference type="InterPro" id="IPR001245">
    <property type="entry name" value="Ser-Thr/Tyr_kinase_cat_dom"/>
</dbReference>
<dbReference type="Proteomes" id="UP000002729">
    <property type="component" value="Unassembled WGS sequence"/>
</dbReference>
<dbReference type="InterPro" id="IPR051681">
    <property type="entry name" value="Ser/Thr_Kinases-Pseudokinases"/>
</dbReference>
<dbReference type="OrthoDB" id="197391at2759"/>
<dbReference type="SMART" id="SM00220">
    <property type="entry name" value="S_TKc"/>
    <property type="match status" value="1"/>
</dbReference>